<comment type="caution">
    <text evidence="5">The sequence shown here is derived from an EMBL/GenBank/DDBJ whole genome shotgun (WGS) entry which is preliminary data.</text>
</comment>
<organism evidence="5 7">
    <name type="scientific">Didymodactylos carnosus</name>
    <dbReference type="NCBI Taxonomy" id="1234261"/>
    <lineage>
        <taxon>Eukaryota</taxon>
        <taxon>Metazoa</taxon>
        <taxon>Spiralia</taxon>
        <taxon>Gnathifera</taxon>
        <taxon>Rotifera</taxon>
        <taxon>Eurotatoria</taxon>
        <taxon>Bdelloidea</taxon>
        <taxon>Philodinida</taxon>
        <taxon>Philodinidae</taxon>
        <taxon>Didymodactylos</taxon>
    </lineage>
</organism>
<keyword evidence="7" id="KW-1185">Reference proteome</keyword>
<sequence>KRIINQIDLDTASNIMMLNKYENIVILWYDDQLDQEIKDKLENLHNHIILCSTIDIFKQSIYNYQNSKIIVIVSGRYSSMTLQLFHDNNTIDSFYIFCIADNKYVDLKKTYSKLIGIYTSYDYLFQILKKQIRSLLQHLSIFKLFNENNKSFRDLEQEGIDYSWYQLLRDALMYMTHVETSKNEMLQYCRSYFHGDALRLKQIEDFERTYQSTDAIQWYTKNHFPFDFVNKALRTEDVEALYNLRYFITDLCQGLKQIFNENFSIYKESMIENIVVYRGLTLPDKDIEQLKNSIGKYVSTNGFLSTSLSQSVAEMFATNVLFKIEIDCSMKNMIYADISEKSVNRDEEEVLFDLGSLFQITNVHFCGKKWIITMIGVNNVEYVENTLVNFSRNSMIENTIFMPDIYYGRFLFMVGHYSKCIEYTKNLLQQQLINDKFDKYYILKILSGAYSNNKQDDLALKYELDAYNMRENDKEFDCSSILFSICTNLQAIGEIYANKGDHDNAAKYYEKALLKISDYSNTDNLVFIADLHNSLGHLYFRQKNFLYAFKHCQQSLEFDYKEVEVFPEVHETLAQIYFEMNNNNNEVALKHLDIACNYIQKYFPKNHLRLRKIYIWFALIYFDMNQYDLCIEYCEKLLKIQIINDYETSTMVYRMLGLSYMIRKRFNEALKYYNKLLEIQEQHKNLFEIDDNDRMDNARMNANIGQCYFLTKQYDFALKFYSTAIDTYEQHIQSIDTFNDDTVLDDINHIYVNMASIYYDYDEYTPCIMYYKKTLTILTKRVNLTVDDDKNQTANLNYMIGFCYDRLGFCYSQKEEFKLSTDYYEYALSIKEYMSDKKFDDTEISKLYYQIAFSYEQEQKYKKAIQYYTKSLEINEKNVSDNYMDIIDLCDCLGRCGDANEQCNLCIKYYLKASMILENNQRPQDETKKAILNNEIGWYYGLIGNYDLALEYCMKSLAFFENNQAFDNTIHKANVLSSLGVIYCMKNDYDQAWTYCRHSQKILFEMTSLSIFHLNGWNYKTLADIYCHYNEKTLALNCYKRALENFKKADPIVRRNIKQTGRLLALILSNKM</sequence>
<dbReference type="SUPFAM" id="SSF56399">
    <property type="entry name" value="ADP-ribosylation"/>
    <property type="match status" value="1"/>
</dbReference>
<dbReference type="InterPro" id="IPR011990">
    <property type="entry name" value="TPR-like_helical_dom_sf"/>
</dbReference>
<protein>
    <recommendedName>
        <fullName evidence="4">ADP ribosyltransferase domain-containing protein</fullName>
    </recommendedName>
</protein>
<evidence type="ECO:0000313" key="7">
    <source>
        <dbReference type="Proteomes" id="UP000663829"/>
    </source>
</evidence>
<proteinExistence type="predicted"/>
<dbReference type="PROSITE" id="PS51996">
    <property type="entry name" value="TR_MART"/>
    <property type="match status" value="1"/>
</dbReference>
<dbReference type="InterPro" id="IPR013105">
    <property type="entry name" value="TPR_2"/>
</dbReference>
<evidence type="ECO:0000313" key="5">
    <source>
        <dbReference type="EMBL" id="CAF1061810.1"/>
    </source>
</evidence>
<keyword evidence="1" id="KW-0677">Repeat</keyword>
<gene>
    <name evidence="5" type="ORF">GPM918_LOCUS16818</name>
    <name evidence="6" type="ORF">SRO942_LOCUS16817</name>
</gene>
<dbReference type="EMBL" id="CAJOBC010004493">
    <property type="protein sequence ID" value="CAF3830014.1"/>
    <property type="molecule type" value="Genomic_DNA"/>
</dbReference>
<accession>A0A814LD95</accession>
<feature type="repeat" description="TPR" evidence="3">
    <location>
        <begin position="698"/>
        <end position="731"/>
    </location>
</feature>
<dbReference type="Gene3D" id="1.25.40.10">
    <property type="entry name" value="Tetratricopeptide repeat domain"/>
    <property type="match status" value="5"/>
</dbReference>
<reference evidence="5" key="1">
    <citation type="submission" date="2021-02" db="EMBL/GenBank/DDBJ databases">
        <authorList>
            <person name="Nowell W R."/>
        </authorList>
    </citation>
    <scope>NUCLEOTIDE SEQUENCE</scope>
</reference>
<dbReference type="Pfam" id="PF13181">
    <property type="entry name" value="TPR_8"/>
    <property type="match status" value="2"/>
</dbReference>
<evidence type="ECO:0000313" key="6">
    <source>
        <dbReference type="EMBL" id="CAF3830014.1"/>
    </source>
</evidence>
<dbReference type="InterPro" id="IPR019734">
    <property type="entry name" value="TPR_rpt"/>
</dbReference>
<dbReference type="Proteomes" id="UP000681722">
    <property type="component" value="Unassembled WGS sequence"/>
</dbReference>
<feature type="repeat" description="TPR" evidence="3">
    <location>
        <begin position="650"/>
        <end position="683"/>
    </location>
</feature>
<dbReference type="InterPro" id="IPR003540">
    <property type="entry name" value="ADP-ribosyltransferase"/>
</dbReference>
<dbReference type="OrthoDB" id="423533at2759"/>
<dbReference type="PANTHER" id="PTHR45641">
    <property type="entry name" value="TETRATRICOPEPTIDE REPEAT PROTEIN (AFU_ORTHOLOGUE AFUA_6G03870)"/>
    <property type="match status" value="1"/>
</dbReference>
<dbReference type="SUPFAM" id="SSF48452">
    <property type="entry name" value="TPR-like"/>
    <property type="match status" value="3"/>
</dbReference>
<dbReference type="AlphaFoldDB" id="A0A814LD95"/>
<dbReference type="SMART" id="SM00028">
    <property type="entry name" value="TPR"/>
    <property type="match status" value="12"/>
</dbReference>
<feature type="domain" description="ADP ribosyltransferase" evidence="4">
    <location>
        <begin position="201"/>
        <end position="364"/>
    </location>
</feature>
<evidence type="ECO:0000256" key="2">
    <source>
        <dbReference type="ARBA" id="ARBA00022803"/>
    </source>
</evidence>
<feature type="non-terminal residue" evidence="5">
    <location>
        <position position="1"/>
    </location>
</feature>
<evidence type="ECO:0000256" key="3">
    <source>
        <dbReference type="PROSITE-ProRule" id="PRU00339"/>
    </source>
</evidence>
<dbReference type="Gene3D" id="3.90.176.10">
    <property type="entry name" value="Toxin ADP-ribosyltransferase, Chain A, domain 1"/>
    <property type="match status" value="1"/>
</dbReference>
<dbReference type="PROSITE" id="PS50293">
    <property type="entry name" value="TPR_REGION"/>
    <property type="match status" value="1"/>
</dbReference>
<dbReference type="GO" id="GO:0005576">
    <property type="term" value="C:extracellular region"/>
    <property type="evidence" value="ECO:0007669"/>
    <property type="project" value="InterPro"/>
</dbReference>
<evidence type="ECO:0000259" key="4">
    <source>
        <dbReference type="Pfam" id="PF03496"/>
    </source>
</evidence>
<dbReference type="Proteomes" id="UP000663829">
    <property type="component" value="Unassembled WGS sequence"/>
</dbReference>
<dbReference type="Pfam" id="PF00515">
    <property type="entry name" value="TPR_1"/>
    <property type="match status" value="1"/>
</dbReference>
<dbReference type="PROSITE" id="PS50005">
    <property type="entry name" value="TPR"/>
    <property type="match status" value="3"/>
</dbReference>
<dbReference type="EMBL" id="CAJNOQ010004493">
    <property type="protein sequence ID" value="CAF1061810.1"/>
    <property type="molecule type" value="Genomic_DNA"/>
</dbReference>
<keyword evidence="2 3" id="KW-0802">TPR repeat</keyword>
<dbReference type="Pfam" id="PF07719">
    <property type="entry name" value="TPR_2"/>
    <property type="match status" value="1"/>
</dbReference>
<evidence type="ECO:0000256" key="1">
    <source>
        <dbReference type="ARBA" id="ARBA00022737"/>
    </source>
</evidence>
<dbReference type="Pfam" id="PF03496">
    <property type="entry name" value="ADPrib_exo_Tox"/>
    <property type="match status" value="1"/>
</dbReference>
<dbReference type="PANTHER" id="PTHR45641:SF19">
    <property type="entry name" value="NEPHROCYSTIN-3"/>
    <property type="match status" value="1"/>
</dbReference>
<feature type="repeat" description="TPR" evidence="3">
    <location>
        <begin position="845"/>
        <end position="878"/>
    </location>
</feature>
<dbReference type="SUPFAM" id="SSF81901">
    <property type="entry name" value="HCP-like"/>
    <property type="match status" value="1"/>
</dbReference>
<name>A0A814LD95_9BILA</name>